<evidence type="ECO:0000259" key="4">
    <source>
        <dbReference type="Pfam" id="PF16177"/>
    </source>
</evidence>
<evidence type="ECO:0000313" key="6">
    <source>
        <dbReference type="Proteomes" id="UP000753724"/>
    </source>
</evidence>
<evidence type="ECO:0000256" key="1">
    <source>
        <dbReference type="ARBA" id="ARBA00006432"/>
    </source>
</evidence>
<evidence type="ECO:0000259" key="2">
    <source>
        <dbReference type="Pfam" id="PF00501"/>
    </source>
</evidence>
<dbReference type="Gene3D" id="3.30.300.30">
    <property type="match status" value="1"/>
</dbReference>
<dbReference type="InterPro" id="IPR020845">
    <property type="entry name" value="AMP-binding_CS"/>
</dbReference>
<dbReference type="RefSeq" id="WP_161718342.1">
    <property type="nucleotide sequence ID" value="NZ_JAAAPO010000003.1"/>
</dbReference>
<feature type="domain" description="AMP-binding enzyme C-terminal" evidence="3">
    <location>
        <begin position="514"/>
        <end position="591"/>
    </location>
</feature>
<dbReference type="InterPro" id="IPR045851">
    <property type="entry name" value="AMP-bd_C_sf"/>
</dbReference>
<comment type="caution">
    <text evidence="5">The sequence shown here is derived from an EMBL/GenBank/DDBJ whole genome shotgun (WGS) entry which is preliminary data.</text>
</comment>
<proteinExistence type="inferred from homology"/>
<name>A0ABW9XEB6_9SPHN</name>
<dbReference type="InterPro" id="IPR000873">
    <property type="entry name" value="AMP-dep_synth/lig_dom"/>
</dbReference>
<dbReference type="InterPro" id="IPR025110">
    <property type="entry name" value="AMP-bd_C"/>
</dbReference>
<dbReference type="InterPro" id="IPR032387">
    <property type="entry name" value="ACAS_N"/>
</dbReference>
<dbReference type="Pfam" id="PF00501">
    <property type="entry name" value="AMP-binding"/>
    <property type="match status" value="1"/>
</dbReference>
<accession>A0ABW9XEB6</accession>
<dbReference type="Gene3D" id="3.40.50.12780">
    <property type="entry name" value="N-terminal domain of ligase-like"/>
    <property type="match status" value="1"/>
</dbReference>
<dbReference type="PANTHER" id="PTHR43347:SF3">
    <property type="entry name" value="ACYL-COA SYNTHETASE SHORT-CHAIN FAMILY MEMBER 3, MITOCHONDRIAL"/>
    <property type="match status" value="1"/>
</dbReference>
<gene>
    <name evidence="5" type="ORF">GTZ99_09965</name>
</gene>
<comment type="similarity">
    <text evidence="1">Belongs to the ATP-dependent AMP-binding enzyme family.</text>
</comment>
<feature type="domain" description="Acetyl-coenzyme A synthetase N-terminal" evidence="4">
    <location>
        <begin position="5"/>
        <end position="59"/>
    </location>
</feature>
<dbReference type="Proteomes" id="UP000753724">
    <property type="component" value="Unassembled WGS sequence"/>
</dbReference>
<evidence type="ECO:0000259" key="3">
    <source>
        <dbReference type="Pfam" id="PF13193"/>
    </source>
</evidence>
<keyword evidence="6" id="KW-1185">Reference proteome</keyword>
<dbReference type="SUPFAM" id="SSF56801">
    <property type="entry name" value="Acetyl-CoA synthetase-like"/>
    <property type="match status" value="1"/>
</dbReference>
<dbReference type="InterPro" id="IPR042099">
    <property type="entry name" value="ANL_N_sf"/>
</dbReference>
<dbReference type="PROSITE" id="PS00455">
    <property type="entry name" value="AMP_BINDING"/>
    <property type="match status" value="1"/>
</dbReference>
<protein>
    <submittedName>
        <fullName evidence="5">AMP-binding protein</fullName>
    </submittedName>
</protein>
<feature type="domain" description="AMP-dependent synthetase/ligase" evidence="2">
    <location>
        <begin position="70"/>
        <end position="451"/>
    </location>
</feature>
<evidence type="ECO:0000313" key="5">
    <source>
        <dbReference type="EMBL" id="NBC36882.1"/>
    </source>
</evidence>
<organism evidence="5 6">
    <name type="scientific">Novosphingobium ovatum</name>
    <dbReference type="NCBI Taxonomy" id="1908523"/>
    <lineage>
        <taxon>Bacteria</taxon>
        <taxon>Pseudomonadati</taxon>
        <taxon>Pseudomonadota</taxon>
        <taxon>Alphaproteobacteria</taxon>
        <taxon>Sphingomonadales</taxon>
        <taxon>Sphingomonadaceae</taxon>
        <taxon>Novosphingobium</taxon>
    </lineage>
</organism>
<dbReference type="PANTHER" id="PTHR43347">
    <property type="entry name" value="ACYL-COA SYNTHETASE"/>
    <property type="match status" value="1"/>
</dbReference>
<sequence>MSEAYARSFEASISDREGFWMQAAQAVDWVQSPSCAYDPAGADGRGWFPGATLNTAHNCIDRHVEAGRGATQALIYDSPVTDTVQTWTYAQLQAEVGRVAAMLARLNVARGDRVIIYMPMIPQTVFAMLACARLGAVHSVVFGGFAPLELAKRIDDATPRIVLTASCGIEGARTIAYKPMVDEALALAQHQPDHVVLFQRERLSGELTAPRDIDWMALHGQCAADPVPPAAEMAADDPLYILYTSGTTGTPKGVVRENGGHAVALTWSMANIYGIGQGDVFWAASDVGWVVGHSYIVYAPLLVGATTVLFEGKPVGTPDAGTFWRVMSRHGVKAFFTAPTAIRAVRKEDPDAHFLRQIGTGECRVIFLAGERADPDTIAWAEGMTGLPVIDHWWQTELGWPGVATCYALGDTRRRRGSAGFPVPGYEFAILGDDGKPLGREASGFVAVREPLPPGAFRTLWNNKAGWEKNFAAFPGWYETGDAGFIDADGFIHIMGRTDDIINVAGHRLSTGQMEQIVAAQDGIAECAVIGADDAIKGMVPIAFVVPRAGAENDPTTAKRVIAAVRAELGAVAALKTAHVVQALPKTRSGKILRNLLRKIANGEAWTVPPTIDDPSLPAAIAAVMAQDAAHMPG</sequence>
<dbReference type="Pfam" id="PF13193">
    <property type="entry name" value="AMP-binding_C"/>
    <property type="match status" value="1"/>
</dbReference>
<reference evidence="6" key="1">
    <citation type="submission" date="2020-01" db="EMBL/GenBank/DDBJ databases">
        <title>Sphingomonas sp. strain CSW-10.</title>
        <authorList>
            <person name="Chen W.-M."/>
        </authorList>
    </citation>
    <scope>NUCLEOTIDE SEQUENCE [LARGE SCALE GENOMIC DNA]</scope>
    <source>
        <strain evidence="6">FSY-8</strain>
    </source>
</reference>
<dbReference type="EMBL" id="JAAAPO010000003">
    <property type="protein sequence ID" value="NBC36882.1"/>
    <property type="molecule type" value="Genomic_DNA"/>
</dbReference>
<dbReference type="Pfam" id="PF16177">
    <property type="entry name" value="ACAS_N"/>
    <property type="match status" value="1"/>
</dbReference>